<keyword evidence="2" id="KW-1185">Reference proteome</keyword>
<accession>A0A2I0K6P9</accession>
<evidence type="ECO:0000313" key="2">
    <source>
        <dbReference type="Proteomes" id="UP000233551"/>
    </source>
</evidence>
<dbReference type="AlphaFoldDB" id="A0A2I0K6P9"/>
<protein>
    <submittedName>
        <fullName evidence="1">Uncharacterized protein</fullName>
    </submittedName>
</protein>
<dbReference type="Proteomes" id="UP000233551">
    <property type="component" value="Unassembled WGS sequence"/>
</dbReference>
<reference evidence="1 2" key="1">
    <citation type="submission" date="2017-11" db="EMBL/GenBank/DDBJ databases">
        <title>De-novo sequencing of pomegranate (Punica granatum L.) genome.</title>
        <authorList>
            <person name="Akparov Z."/>
            <person name="Amiraslanov A."/>
            <person name="Hajiyeva S."/>
            <person name="Abbasov M."/>
            <person name="Kaur K."/>
            <person name="Hamwieh A."/>
            <person name="Solovyev V."/>
            <person name="Salamov A."/>
            <person name="Braich B."/>
            <person name="Kosarev P."/>
            <person name="Mahmoud A."/>
            <person name="Hajiyev E."/>
            <person name="Babayeva S."/>
            <person name="Izzatullayeva V."/>
            <person name="Mammadov A."/>
            <person name="Mammadov A."/>
            <person name="Sharifova S."/>
            <person name="Ojaghi J."/>
            <person name="Eynullazada K."/>
            <person name="Bayramov B."/>
            <person name="Abdulazimova A."/>
            <person name="Shahmuradov I."/>
        </authorList>
    </citation>
    <scope>NUCLEOTIDE SEQUENCE [LARGE SCALE GENOMIC DNA]</scope>
    <source>
        <strain evidence="2">cv. AG2017</strain>
        <tissue evidence="1">Leaf</tissue>
    </source>
</reference>
<comment type="caution">
    <text evidence="1">The sequence shown here is derived from an EMBL/GenBank/DDBJ whole genome shotgun (WGS) entry which is preliminary data.</text>
</comment>
<gene>
    <name evidence="1" type="ORF">CRG98_015767</name>
</gene>
<evidence type="ECO:0000313" key="1">
    <source>
        <dbReference type="EMBL" id="PKI63783.1"/>
    </source>
</evidence>
<proteinExistence type="predicted"/>
<dbReference type="EMBL" id="PGOL01000868">
    <property type="protein sequence ID" value="PKI63783.1"/>
    <property type="molecule type" value="Genomic_DNA"/>
</dbReference>
<organism evidence="1 2">
    <name type="scientific">Punica granatum</name>
    <name type="common">Pomegranate</name>
    <dbReference type="NCBI Taxonomy" id="22663"/>
    <lineage>
        <taxon>Eukaryota</taxon>
        <taxon>Viridiplantae</taxon>
        <taxon>Streptophyta</taxon>
        <taxon>Embryophyta</taxon>
        <taxon>Tracheophyta</taxon>
        <taxon>Spermatophyta</taxon>
        <taxon>Magnoliopsida</taxon>
        <taxon>eudicotyledons</taxon>
        <taxon>Gunneridae</taxon>
        <taxon>Pentapetalae</taxon>
        <taxon>rosids</taxon>
        <taxon>malvids</taxon>
        <taxon>Myrtales</taxon>
        <taxon>Lythraceae</taxon>
        <taxon>Punica</taxon>
    </lineage>
</organism>
<feature type="non-terminal residue" evidence="1">
    <location>
        <position position="52"/>
    </location>
</feature>
<name>A0A2I0K6P9_PUNGR</name>
<sequence>MSLNPDLNALLFFSQTPIPLQLLLLHFLPPRRHCSAAAEEVTASIRRFCEVF</sequence>